<reference evidence="1" key="1">
    <citation type="submission" date="2021-03" db="EMBL/GenBank/DDBJ databases">
        <authorList>
            <person name="Tagirdzhanova G."/>
        </authorList>
    </citation>
    <scope>NUCLEOTIDE SEQUENCE</scope>
</reference>
<accession>A0A8H3FZC1</accession>
<organism evidence="1 2">
    <name type="scientific">Alectoria fallacina</name>
    <dbReference type="NCBI Taxonomy" id="1903189"/>
    <lineage>
        <taxon>Eukaryota</taxon>
        <taxon>Fungi</taxon>
        <taxon>Dikarya</taxon>
        <taxon>Ascomycota</taxon>
        <taxon>Pezizomycotina</taxon>
        <taxon>Lecanoromycetes</taxon>
        <taxon>OSLEUM clade</taxon>
        <taxon>Lecanoromycetidae</taxon>
        <taxon>Lecanorales</taxon>
        <taxon>Lecanorineae</taxon>
        <taxon>Parmeliaceae</taxon>
        <taxon>Alectoria</taxon>
    </lineage>
</organism>
<evidence type="ECO:0000313" key="1">
    <source>
        <dbReference type="EMBL" id="CAF9932865.1"/>
    </source>
</evidence>
<name>A0A8H3FZC1_9LECA</name>
<sequence>MVTEEKDYAVKAGIHRVDEQLAKRPRKLKAVIPMQTKNQDEATIFVVDWFIFEKSIAQADYMVGPDHFPRQTR</sequence>
<dbReference type="AlphaFoldDB" id="A0A8H3FZC1"/>
<keyword evidence="2" id="KW-1185">Reference proteome</keyword>
<comment type="caution">
    <text evidence="1">The sequence shown here is derived from an EMBL/GenBank/DDBJ whole genome shotgun (WGS) entry which is preliminary data.</text>
</comment>
<protein>
    <submittedName>
        <fullName evidence="1">Uncharacterized protein</fullName>
    </submittedName>
</protein>
<gene>
    <name evidence="1" type="ORF">ALECFALPRED_005396</name>
</gene>
<proteinExistence type="predicted"/>
<evidence type="ECO:0000313" key="2">
    <source>
        <dbReference type="Proteomes" id="UP000664203"/>
    </source>
</evidence>
<dbReference type="Proteomes" id="UP000664203">
    <property type="component" value="Unassembled WGS sequence"/>
</dbReference>
<dbReference type="EMBL" id="CAJPDR010000338">
    <property type="protein sequence ID" value="CAF9932865.1"/>
    <property type="molecule type" value="Genomic_DNA"/>
</dbReference>